<accession>A0A2W5SZH9</accession>
<dbReference type="AlphaFoldDB" id="A0A2W5SZH9"/>
<proteinExistence type="predicted"/>
<dbReference type="EMBL" id="QFQP01000025">
    <property type="protein sequence ID" value="PZR08410.1"/>
    <property type="molecule type" value="Genomic_DNA"/>
</dbReference>
<protein>
    <submittedName>
        <fullName evidence="1">Uncharacterized protein</fullName>
    </submittedName>
</protein>
<evidence type="ECO:0000313" key="2">
    <source>
        <dbReference type="Proteomes" id="UP000249061"/>
    </source>
</evidence>
<sequence>MADAGPSSTSEATLEVVNLTGGPLRLALGSAEPVSVANGDAFKVVEKATSGLKDTLKTNVRLIATDGGTSDATVETAVDIAADDFEVLVALSGPDGVVMKSGRQTQGTSFGEKVATGLQAGGNALAQGVDFTGDCLSDLGGELGRKARVVLADSADTVPECDDVRVFVRPALAPADSIPYPVVVDGTPQMAWLSASGVSPGQTSGRRTWRPHLFVTPPLPHVSVLNTARISMNVTTPKQTLARDVPPGALVPVSAKAVAQAIDDTTEASRVGGALPGASIVSAAVSFAAGNDTTTIPLVGGFGTGELLLIAAEQPGVLRAGAHAPARNRRELIFGSVVNPQATGCIGVAPTDDACTMGAAISAAGSGGGAASASYAATGRLLAPSNVNDATGAAPKLPFIYVEEGRRFDFSLPPTIVAPLASHGGFFVVANGAAVDARTLFWVDTSTRPWALTTVP</sequence>
<reference evidence="1 2" key="1">
    <citation type="submission" date="2017-08" db="EMBL/GenBank/DDBJ databases">
        <title>Infants hospitalized years apart are colonized by the same room-sourced microbial strains.</title>
        <authorList>
            <person name="Brooks B."/>
            <person name="Olm M.R."/>
            <person name="Firek B.A."/>
            <person name="Baker R."/>
            <person name="Thomas B.C."/>
            <person name="Morowitz M.J."/>
            <person name="Banfield J.F."/>
        </authorList>
    </citation>
    <scope>NUCLEOTIDE SEQUENCE [LARGE SCALE GENOMIC DNA]</scope>
    <source>
        <strain evidence="1">S2_003_000_R2_14</strain>
    </source>
</reference>
<dbReference type="Proteomes" id="UP000249061">
    <property type="component" value="Unassembled WGS sequence"/>
</dbReference>
<comment type="caution">
    <text evidence="1">The sequence shown here is derived from an EMBL/GenBank/DDBJ whole genome shotgun (WGS) entry which is preliminary data.</text>
</comment>
<name>A0A2W5SZH9_9BACT</name>
<gene>
    <name evidence="1" type="ORF">DI536_24845</name>
</gene>
<organism evidence="1 2">
    <name type="scientific">Archangium gephyra</name>
    <dbReference type="NCBI Taxonomy" id="48"/>
    <lineage>
        <taxon>Bacteria</taxon>
        <taxon>Pseudomonadati</taxon>
        <taxon>Myxococcota</taxon>
        <taxon>Myxococcia</taxon>
        <taxon>Myxococcales</taxon>
        <taxon>Cystobacterineae</taxon>
        <taxon>Archangiaceae</taxon>
        <taxon>Archangium</taxon>
    </lineage>
</organism>
<evidence type="ECO:0000313" key="1">
    <source>
        <dbReference type="EMBL" id="PZR08410.1"/>
    </source>
</evidence>